<accession>R7V317</accession>
<dbReference type="OrthoDB" id="79514at2759"/>
<organism evidence="3">
    <name type="scientific">Capitella teleta</name>
    <name type="common">Polychaete worm</name>
    <dbReference type="NCBI Taxonomy" id="283909"/>
    <lineage>
        <taxon>Eukaryota</taxon>
        <taxon>Metazoa</taxon>
        <taxon>Spiralia</taxon>
        <taxon>Lophotrochozoa</taxon>
        <taxon>Annelida</taxon>
        <taxon>Polychaeta</taxon>
        <taxon>Sedentaria</taxon>
        <taxon>Scolecida</taxon>
        <taxon>Capitellidae</taxon>
        <taxon>Capitella</taxon>
    </lineage>
</organism>
<name>R7V317_CAPTE</name>
<dbReference type="FunCoup" id="R7V317">
    <property type="interactions" value="484"/>
</dbReference>
<keyword evidence="5" id="KW-1185">Reference proteome</keyword>
<dbReference type="AlphaFoldDB" id="R7V317"/>
<evidence type="ECO:0000256" key="1">
    <source>
        <dbReference type="ARBA" id="ARBA00007712"/>
    </source>
</evidence>
<dbReference type="Proteomes" id="UP000014760">
    <property type="component" value="Unassembled WGS sequence"/>
</dbReference>
<dbReference type="OMA" id="ASVCHIL"/>
<keyword evidence="2" id="KW-0866">Nonsense-mediated mRNA decay</keyword>
<dbReference type="PANTHER" id="PTHR14270">
    <property type="entry name" value="NONSENSE-MEDIATED MRNA DECAY FACTOR SMG9"/>
    <property type="match status" value="1"/>
</dbReference>
<dbReference type="SUPFAM" id="SSF52540">
    <property type="entry name" value="P-loop containing nucleoside triphosphate hydrolases"/>
    <property type="match status" value="1"/>
</dbReference>
<gene>
    <name evidence="3" type="ORF">CAPTEDRAFT_152427</name>
</gene>
<sequence>MEQSVKLVDEDLLWCESGNFALQDQTDFSVIGAIGLQGSGKSTVLSHLAGVVPQEANRSVVFHPQSRTVREVCSHQTAGIDLHLTEERTIFLDSQPVLSASILDQMIQHDVKYHGEYSTVENCMEMQSLQLGSFLFTVCNIVIVVMEGFSDLNVFRFLQTAEMLKPQTPQPHDSPSEGLSEIYPHIVFVVNHAGADDFKAGSYEKMQTVISRLMSQSNLKFKGVCNMRDLIPGLSSSSPHSDVNLYLLPEKASVSDQLDDPLSMHYRGYPTFEFIIESLTKKLLAMPRHLLTHTTLTEKNWFHYAARSWESVKKSGLISEYNRLLP</sequence>
<reference evidence="3 5" key="2">
    <citation type="journal article" date="2013" name="Nature">
        <title>Insights into bilaterian evolution from three spiralian genomes.</title>
        <authorList>
            <person name="Simakov O."/>
            <person name="Marletaz F."/>
            <person name="Cho S.J."/>
            <person name="Edsinger-Gonzales E."/>
            <person name="Havlak P."/>
            <person name="Hellsten U."/>
            <person name="Kuo D.H."/>
            <person name="Larsson T."/>
            <person name="Lv J."/>
            <person name="Arendt D."/>
            <person name="Savage R."/>
            <person name="Osoegawa K."/>
            <person name="de Jong P."/>
            <person name="Grimwood J."/>
            <person name="Chapman J.A."/>
            <person name="Shapiro H."/>
            <person name="Aerts A."/>
            <person name="Otillar R.P."/>
            <person name="Terry A.Y."/>
            <person name="Boore J.L."/>
            <person name="Grigoriev I.V."/>
            <person name="Lindberg D.R."/>
            <person name="Seaver E.C."/>
            <person name="Weisblat D.A."/>
            <person name="Putnam N.H."/>
            <person name="Rokhsar D.S."/>
        </authorList>
    </citation>
    <scope>NUCLEOTIDE SEQUENCE</scope>
    <source>
        <strain evidence="3 5">I ESC-2004</strain>
    </source>
</reference>
<dbReference type="PANTHER" id="PTHR14270:SF0">
    <property type="entry name" value="NONSENSE-MEDIATED MRNA DECAY FACTOR SMG9"/>
    <property type="match status" value="1"/>
</dbReference>
<evidence type="ECO:0000313" key="4">
    <source>
        <dbReference type="EnsemblMetazoa" id="CapteP152427"/>
    </source>
</evidence>
<reference evidence="5" key="1">
    <citation type="submission" date="2012-12" db="EMBL/GenBank/DDBJ databases">
        <authorList>
            <person name="Hellsten U."/>
            <person name="Grimwood J."/>
            <person name="Chapman J.A."/>
            <person name="Shapiro H."/>
            <person name="Aerts A."/>
            <person name="Otillar R.P."/>
            <person name="Terry A.Y."/>
            <person name="Boore J.L."/>
            <person name="Simakov O."/>
            <person name="Marletaz F."/>
            <person name="Cho S.-J."/>
            <person name="Edsinger-Gonzales E."/>
            <person name="Havlak P."/>
            <person name="Kuo D.-H."/>
            <person name="Larsson T."/>
            <person name="Lv J."/>
            <person name="Arendt D."/>
            <person name="Savage R."/>
            <person name="Osoegawa K."/>
            <person name="de Jong P."/>
            <person name="Lindberg D.R."/>
            <person name="Seaver E.C."/>
            <person name="Weisblat D.A."/>
            <person name="Putnam N.H."/>
            <person name="Grigoriev I.V."/>
            <person name="Rokhsar D.S."/>
        </authorList>
    </citation>
    <scope>NUCLEOTIDE SEQUENCE</scope>
    <source>
        <strain evidence="5">I ESC-2004</strain>
    </source>
</reference>
<protein>
    <recommendedName>
        <fullName evidence="6">Protein SMG9</fullName>
    </recommendedName>
</protein>
<dbReference type="InterPro" id="IPR027417">
    <property type="entry name" value="P-loop_NTPase"/>
</dbReference>
<dbReference type="STRING" id="283909.R7V317"/>
<evidence type="ECO:0008006" key="6">
    <source>
        <dbReference type="Google" id="ProtNLM"/>
    </source>
</evidence>
<dbReference type="HOGENOM" id="CLU_037795_1_0_1"/>
<comment type="similarity">
    <text evidence="1">Belongs to the SMG9 family.</text>
</comment>
<dbReference type="EMBL" id="KB297742">
    <property type="protein sequence ID" value="ELU10061.1"/>
    <property type="molecule type" value="Genomic_DNA"/>
</dbReference>
<evidence type="ECO:0000313" key="3">
    <source>
        <dbReference type="EMBL" id="ELU10061.1"/>
    </source>
</evidence>
<evidence type="ECO:0000313" key="5">
    <source>
        <dbReference type="Proteomes" id="UP000014760"/>
    </source>
</evidence>
<proteinExistence type="inferred from homology"/>
<dbReference type="InterPro" id="IPR039177">
    <property type="entry name" value="SMG9"/>
</dbReference>
<dbReference type="EMBL" id="AMQN01000964">
    <property type="status" value="NOT_ANNOTATED_CDS"/>
    <property type="molecule type" value="Genomic_DNA"/>
</dbReference>
<reference evidence="4" key="3">
    <citation type="submission" date="2015-06" db="UniProtKB">
        <authorList>
            <consortium name="EnsemblMetazoa"/>
        </authorList>
    </citation>
    <scope>IDENTIFICATION</scope>
</reference>
<evidence type="ECO:0000256" key="2">
    <source>
        <dbReference type="ARBA" id="ARBA00023161"/>
    </source>
</evidence>
<dbReference type="EnsemblMetazoa" id="CapteT152427">
    <property type="protein sequence ID" value="CapteP152427"/>
    <property type="gene ID" value="CapteG152427"/>
</dbReference>
<dbReference type="GO" id="GO:0000184">
    <property type="term" value="P:nuclear-transcribed mRNA catabolic process, nonsense-mediated decay"/>
    <property type="evidence" value="ECO:0007669"/>
    <property type="project" value="UniProtKB-KW"/>
</dbReference>